<dbReference type="GO" id="GO:0005524">
    <property type="term" value="F:ATP binding"/>
    <property type="evidence" value="ECO:0007669"/>
    <property type="project" value="UniProtKB-UniRule"/>
</dbReference>
<dbReference type="InterPro" id="IPR000608">
    <property type="entry name" value="UBC"/>
</dbReference>
<sequence>MASALAIRRVAKDLQELRRNPDIGSCEPVDGDLTKLVAHFPGPKNSPYEEGTFTLDIRIPAGYPLDPPQIKFMHFVYHPNVASQSGEICVDILKPGNWSPTQSLRSIILSVSSLLADPNPDSPLEWPIAEQFKSDLPGYLQSAKEYTRIDVDGDKSYNAGIICSKFVAMGFAPDLVAAALKDVHYTGEVEQHDEIFQRLIAAAGTFDS</sequence>
<evidence type="ECO:0000259" key="5">
    <source>
        <dbReference type="PROSITE" id="PS50127"/>
    </source>
</evidence>
<proteinExistence type="inferred from homology"/>
<protein>
    <recommendedName>
        <fullName evidence="5">UBC core domain-containing protein</fullName>
    </recommendedName>
</protein>
<dbReference type="PROSITE" id="PS50127">
    <property type="entry name" value="UBC_2"/>
    <property type="match status" value="1"/>
</dbReference>
<gene>
    <name evidence="6" type="ORF">AURDEDRAFT_176918</name>
</gene>
<keyword evidence="4" id="KW-0067">ATP-binding</keyword>
<keyword evidence="1" id="KW-0808">Transferase</keyword>
<evidence type="ECO:0000256" key="2">
    <source>
        <dbReference type="ARBA" id="ARBA00022786"/>
    </source>
</evidence>
<keyword evidence="4" id="KW-0547">Nucleotide-binding</keyword>
<evidence type="ECO:0000313" key="6">
    <source>
        <dbReference type="EMBL" id="EJD34020.1"/>
    </source>
</evidence>
<dbReference type="AlphaFoldDB" id="J0LC28"/>
<keyword evidence="7" id="KW-1185">Reference proteome</keyword>
<dbReference type="InterPro" id="IPR050113">
    <property type="entry name" value="Ub_conjugating_enzyme"/>
</dbReference>
<dbReference type="InterPro" id="IPR016135">
    <property type="entry name" value="UBQ-conjugating_enzyme/RWD"/>
</dbReference>
<reference evidence="7" key="1">
    <citation type="journal article" date="2012" name="Science">
        <title>The Paleozoic origin of enzymatic lignin decomposition reconstructed from 31 fungal genomes.</title>
        <authorList>
            <person name="Floudas D."/>
            <person name="Binder M."/>
            <person name="Riley R."/>
            <person name="Barry K."/>
            <person name="Blanchette R.A."/>
            <person name="Henrissat B."/>
            <person name="Martinez A.T."/>
            <person name="Otillar R."/>
            <person name="Spatafora J.W."/>
            <person name="Yadav J.S."/>
            <person name="Aerts A."/>
            <person name="Benoit I."/>
            <person name="Boyd A."/>
            <person name="Carlson A."/>
            <person name="Copeland A."/>
            <person name="Coutinho P.M."/>
            <person name="de Vries R.P."/>
            <person name="Ferreira P."/>
            <person name="Findley K."/>
            <person name="Foster B."/>
            <person name="Gaskell J."/>
            <person name="Glotzer D."/>
            <person name="Gorecki P."/>
            <person name="Heitman J."/>
            <person name="Hesse C."/>
            <person name="Hori C."/>
            <person name="Igarashi K."/>
            <person name="Jurgens J.A."/>
            <person name="Kallen N."/>
            <person name="Kersten P."/>
            <person name="Kohler A."/>
            <person name="Kuees U."/>
            <person name="Kumar T.K.A."/>
            <person name="Kuo A."/>
            <person name="LaButti K."/>
            <person name="Larrondo L.F."/>
            <person name="Lindquist E."/>
            <person name="Ling A."/>
            <person name="Lombard V."/>
            <person name="Lucas S."/>
            <person name="Lundell T."/>
            <person name="Martin R."/>
            <person name="McLaughlin D.J."/>
            <person name="Morgenstern I."/>
            <person name="Morin E."/>
            <person name="Murat C."/>
            <person name="Nagy L.G."/>
            <person name="Nolan M."/>
            <person name="Ohm R.A."/>
            <person name="Patyshakuliyeva A."/>
            <person name="Rokas A."/>
            <person name="Ruiz-Duenas F.J."/>
            <person name="Sabat G."/>
            <person name="Salamov A."/>
            <person name="Samejima M."/>
            <person name="Schmutz J."/>
            <person name="Slot J.C."/>
            <person name="St John F."/>
            <person name="Stenlid J."/>
            <person name="Sun H."/>
            <person name="Sun S."/>
            <person name="Syed K."/>
            <person name="Tsang A."/>
            <person name="Wiebenga A."/>
            <person name="Young D."/>
            <person name="Pisabarro A."/>
            <person name="Eastwood D.C."/>
            <person name="Martin F."/>
            <person name="Cullen D."/>
            <person name="Grigoriev I.V."/>
            <person name="Hibbett D.S."/>
        </authorList>
    </citation>
    <scope>NUCLEOTIDE SEQUENCE [LARGE SCALE GENOMIC DNA]</scope>
    <source>
        <strain evidence="7">TFB10046</strain>
    </source>
</reference>
<dbReference type="Gene3D" id="3.10.110.10">
    <property type="entry name" value="Ubiquitin Conjugating Enzyme"/>
    <property type="match status" value="1"/>
</dbReference>
<feature type="domain" description="UBC core" evidence="5">
    <location>
        <begin position="5"/>
        <end position="152"/>
    </location>
</feature>
<comment type="similarity">
    <text evidence="4">Belongs to the ubiquitin-conjugating enzyme family.</text>
</comment>
<evidence type="ECO:0000256" key="3">
    <source>
        <dbReference type="PROSITE-ProRule" id="PRU10133"/>
    </source>
</evidence>
<accession>J0LC28</accession>
<keyword evidence="2 4" id="KW-0833">Ubl conjugation pathway</keyword>
<dbReference type="eggNOG" id="KOG0418">
    <property type="taxonomic scope" value="Eukaryota"/>
</dbReference>
<dbReference type="Proteomes" id="UP000006514">
    <property type="component" value="Unassembled WGS sequence"/>
</dbReference>
<dbReference type="SUPFAM" id="SSF54495">
    <property type="entry name" value="UBC-like"/>
    <property type="match status" value="1"/>
</dbReference>
<dbReference type="Pfam" id="PF00179">
    <property type="entry name" value="UQ_con"/>
    <property type="match status" value="1"/>
</dbReference>
<dbReference type="PANTHER" id="PTHR24067">
    <property type="entry name" value="UBIQUITIN-CONJUGATING ENZYME E2"/>
    <property type="match status" value="1"/>
</dbReference>
<evidence type="ECO:0000256" key="4">
    <source>
        <dbReference type="RuleBase" id="RU362109"/>
    </source>
</evidence>
<name>J0LC28_AURST</name>
<dbReference type="GO" id="GO:0016740">
    <property type="term" value="F:transferase activity"/>
    <property type="evidence" value="ECO:0007669"/>
    <property type="project" value="UniProtKB-KW"/>
</dbReference>
<dbReference type="SMART" id="SM00212">
    <property type="entry name" value="UBCc"/>
    <property type="match status" value="1"/>
</dbReference>
<dbReference type="InterPro" id="IPR023313">
    <property type="entry name" value="UBQ-conjugating_AS"/>
</dbReference>
<dbReference type="EMBL" id="JH688021">
    <property type="protein sequence ID" value="EJD34020.1"/>
    <property type="molecule type" value="Genomic_DNA"/>
</dbReference>
<dbReference type="KEGG" id="adl:AURDEDRAFT_176918"/>
<dbReference type="PROSITE" id="PS00183">
    <property type="entry name" value="UBC_1"/>
    <property type="match status" value="1"/>
</dbReference>
<dbReference type="InParanoid" id="J0LC28"/>
<feature type="active site" description="Glycyl thioester intermediate" evidence="3">
    <location>
        <position position="89"/>
    </location>
</feature>
<dbReference type="OMA" id="GVEKKFC"/>
<organism evidence="6 7">
    <name type="scientific">Auricularia subglabra (strain TFB-10046 / SS5)</name>
    <name type="common">White-rot fungus</name>
    <name type="synonym">Auricularia delicata (strain TFB10046)</name>
    <dbReference type="NCBI Taxonomy" id="717982"/>
    <lineage>
        <taxon>Eukaryota</taxon>
        <taxon>Fungi</taxon>
        <taxon>Dikarya</taxon>
        <taxon>Basidiomycota</taxon>
        <taxon>Agaricomycotina</taxon>
        <taxon>Agaricomycetes</taxon>
        <taxon>Auriculariales</taxon>
        <taxon>Auriculariaceae</taxon>
        <taxon>Auricularia</taxon>
    </lineage>
</organism>
<evidence type="ECO:0000313" key="7">
    <source>
        <dbReference type="Proteomes" id="UP000006514"/>
    </source>
</evidence>
<evidence type="ECO:0000256" key="1">
    <source>
        <dbReference type="ARBA" id="ARBA00022679"/>
    </source>
</evidence>
<dbReference type="OrthoDB" id="10069349at2759"/>